<dbReference type="EMBL" id="CP145316">
    <property type="protein sequence ID" value="XAM18706.1"/>
    <property type="molecule type" value="Genomic_DNA"/>
</dbReference>
<dbReference type="InterPro" id="IPR043732">
    <property type="entry name" value="DUF5675"/>
</dbReference>
<organism evidence="2 3">
    <name type="scientific">Helicobacter mastomyrinus</name>
    <dbReference type="NCBI Taxonomy" id="287948"/>
    <lineage>
        <taxon>Bacteria</taxon>
        <taxon>Pseudomonadati</taxon>
        <taxon>Campylobacterota</taxon>
        <taxon>Epsilonproteobacteria</taxon>
        <taxon>Campylobacterales</taxon>
        <taxon>Helicobacteraceae</taxon>
        <taxon>Helicobacter</taxon>
    </lineage>
</organism>
<sequence length="196" mass="22366">MKYKIILQRLSEHKDVKKPNVAKIEDSTLGKFSVNEIQENDTLKEIWSCFTCENIGESTDTPKQDKRIMPRTYQLEWAQTGKNASLAKNHKDYMLENFKKTGLYYRKVQTPNGEQTHPYIAILLTCDKELPSFRNRSILIHIGNYPQDTEGCILLGKSKNDSTGTIGGSTQAILEFFNLCKKIGLENCELEAKEIA</sequence>
<reference evidence="2 3" key="1">
    <citation type="submission" date="2024-02" db="EMBL/GenBank/DDBJ databases">
        <title>Genome and pathogenicity analysis of Helicobacter mastomyrinus isolated from mice.</title>
        <authorList>
            <person name="Zhu L."/>
        </authorList>
    </citation>
    <scope>NUCLEOTIDE SEQUENCE [LARGE SCALE GENOMIC DNA]</scope>
    <source>
        <strain evidence="2 3">Hm-17</strain>
    </source>
</reference>
<evidence type="ECO:0000313" key="2">
    <source>
        <dbReference type="EMBL" id="XAM18706.1"/>
    </source>
</evidence>
<gene>
    <name evidence="2" type="ORF">V3I05_03230</name>
</gene>
<keyword evidence="3" id="KW-1185">Reference proteome</keyword>
<protein>
    <submittedName>
        <fullName evidence="2">DUF5675 family protein</fullName>
    </submittedName>
</protein>
<accession>A0ABZ3F6K0</accession>
<dbReference type="Proteomes" id="UP001434737">
    <property type="component" value="Chromosome"/>
</dbReference>
<evidence type="ECO:0000259" key="1">
    <source>
        <dbReference type="Pfam" id="PF18925"/>
    </source>
</evidence>
<feature type="domain" description="DUF5675" evidence="1">
    <location>
        <begin position="23"/>
        <end position="181"/>
    </location>
</feature>
<evidence type="ECO:0000313" key="3">
    <source>
        <dbReference type="Proteomes" id="UP001434737"/>
    </source>
</evidence>
<dbReference type="Pfam" id="PF18925">
    <property type="entry name" value="DUF5675"/>
    <property type="match status" value="1"/>
</dbReference>
<dbReference type="RefSeq" id="WP_300733192.1">
    <property type="nucleotide sequence ID" value="NZ_CP145316.1"/>
</dbReference>
<proteinExistence type="predicted"/>
<name>A0ABZ3F6K0_9HELI</name>